<dbReference type="Pfam" id="PF00895">
    <property type="entry name" value="ATP-synt_8"/>
    <property type="match status" value="1"/>
</dbReference>
<evidence type="ECO:0000256" key="3">
    <source>
        <dbReference type="ARBA" id="ARBA00022448"/>
    </source>
</evidence>
<gene>
    <name evidence="14" type="primary">ATP8</name>
</gene>
<keyword evidence="9 11" id="KW-0496">Mitochondrion</keyword>
<keyword evidence="5 11" id="KW-0812">Transmembrane</keyword>
<evidence type="ECO:0000256" key="7">
    <source>
        <dbReference type="ARBA" id="ARBA00022989"/>
    </source>
</evidence>
<evidence type="ECO:0000256" key="12">
    <source>
        <dbReference type="SAM" id="MobiDB-lite"/>
    </source>
</evidence>
<evidence type="ECO:0000256" key="6">
    <source>
        <dbReference type="ARBA" id="ARBA00022781"/>
    </source>
</evidence>
<evidence type="ECO:0000256" key="5">
    <source>
        <dbReference type="ARBA" id="ARBA00022692"/>
    </source>
</evidence>
<evidence type="ECO:0000256" key="11">
    <source>
        <dbReference type="RuleBase" id="RU003661"/>
    </source>
</evidence>
<comment type="subcellular location">
    <subcellularLocation>
        <location evidence="1 11">Mitochondrion membrane</location>
        <topology evidence="1 11">Single-pass membrane protein</topology>
    </subcellularLocation>
</comment>
<evidence type="ECO:0000256" key="8">
    <source>
        <dbReference type="ARBA" id="ARBA00023065"/>
    </source>
</evidence>
<keyword evidence="7 13" id="KW-1133">Transmembrane helix</keyword>
<evidence type="ECO:0000256" key="4">
    <source>
        <dbReference type="ARBA" id="ARBA00022547"/>
    </source>
</evidence>
<sequence>MPQLDFVWWVINFIIIWVSLFSVLAILLNSKESTSLSQTSSVKIDKNSTNWQWL</sequence>
<evidence type="ECO:0000313" key="14">
    <source>
        <dbReference type="EMBL" id="APT42089.1"/>
    </source>
</evidence>
<keyword evidence="3 11" id="KW-0813">Transport</keyword>
<accession>A0A1L6Z740</accession>
<dbReference type="GO" id="GO:0031966">
    <property type="term" value="C:mitochondrial membrane"/>
    <property type="evidence" value="ECO:0007669"/>
    <property type="project" value="UniProtKB-SubCell"/>
</dbReference>
<dbReference type="GO" id="GO:0015986">
    <property type="term" value="P:proton motive force-driven ATP synthesis"/>
    <property type="evidence" value="ECO:0007669"/>
    <property type="project" value="InterPro"/>
</dbReference>
<feature type="transmembrane region" description="Helical" evidence="13">
    <location>
        <begin position="6"/>
        <end position="28"/>
    </location>
</feature>
<evidence type="ECO:0000256" key="2">
    <source>
        <dbReference type="ARBA" id="ARBA00008892"/>
    </source>
</evidence>
<comment type="similarity">
    <text evidence="2 11">Belongs to the ATPase protein 8 family.</text>
</comment>
<evidence type="ECO:0000256" key="9">
    <source>
        <dbReference type="ARBA" id="ARBA00023128"/>
    </source>
</evidence>
<feature type="region of interest" description="Disordered" evidence="12">
    <location>
        <begin position="33"/>
        <end position="54"/>
    </location>
</feature>
<evidence type="ECO:0000256" key="10">
    <source>
        <dbReference type="ARBA" id="ARBA00023136"/>
    </source>
</evidence>
<dbReference type="GO" id="GO:0015078">
    <property type="term" value="F:proton transmembrane transporter activity"/>
    <property type="evidence" value="ECO:0007669"/>
    <property type="project" value="InterPro"/>
</dbReference>
<dbReference type="EMBL" id="KU302104">
    <property type="protein sequence ID" value="APT42089.1"/>
    <property type="molecule type" value="Genomic_DNA"/>
</dbReference>
<dbReference type="AlphaFoldDB" id="A0A1L6Z740"/>
<evidence type="ECO:0000256" key="1">
    <source>
        <dbReference type="ARBA" id="ARBA00004304"/>
    </source>
</evidence>
<name>A0A1L6Z740_9ECHN</name>
<keyword evidence="4 11" id="KW-0138">CF(0)</keyword>
<geneLocation type="mitochondrion" evidence="14"/>
<keyword evidence="6 11" id="KW-0375">Hydrogen ion transport</keyword>
<dbReference type="GO" id="GO:0045259">
    <property type="term" value="C:proton-transporting ATP synthase complex"/>
    <property type="evidence" value="ECO:0007669"/>
    <property type="project" value="UniProtKB-KW"/>
</dbReference>
<keyword evidence="10 13" id="KW-0472">Membrane</keyword>
<protein>
    <recommendedName>
        <fullName evidence="11">ATP synthase complex subunit 8</fullName>
    </recommendedName>
</protein>
<dbReference type="InterPro" id="IPR001421">
    <property type="entry name" value="ATP8_metazoa"/>
</dbReference>
<keyword evidence="8 11" id="KW-0406">Ion transport</keyword>
<organism evidence="14">
    <name type="scientific">Salmacis bicolor rarispina</name>
    <dbReference type="NCBI Taxonomy" id="1932358"/>
    <lineage>
        <taxon>Eukaryota</taxon>
        <taxon>Metazoa</taxon>
        <taxon>Echinodermata</taxon>
        <taxon>Eleutherozoa</taxon>
        <taxon>Echinozoa</taxon>
        <taxon>Echinoidea</taxon>
        <taxon>Euechinoidea</taxon>
        <taxon>Echinacea</taxon>
        <taxon>Temnopleuroida</taxon>
        <taxon>Temnopleuridae</taxon>
        <taxon>Salmacis</taxon>
    </lineage>
</organism>
<proteinExistence type="inferred from homology"/>
<reference evidence="14" key="1">
    <citation type="submission" date="2015-12" db="EMBL/GenBank/DDBJ databases">
        <title>The complete mitochondrial genome of Salmacis bicolor.</title>
        <authorList>
            <person name="Wu G."/>
            <person name="Fu W."/>
            <person name="Zeng X."/>
        </authorList>
    </citation>
    <scope>NUCLEOTIDE SEQUENCE</scope>
</reference>
<evidence type="ECO:0000256" key="13">
    <source>
        <dbReference type="SAM" id="Phobius"/>
    </source>
</evidence>